<feature type="compositionally biased region" description="Low complexity" evidence="1">
    <location>
        <begin position="19"/>
        <end position="29"/>
    </location>
</feature>
<protein>
    <submittedName>
        <fullName evidence="2">Uncharacterized protein</fullName>
    </submittedName>
</protein>
<evidence type="ECO:0000313" key="2">
    <source>
        <dbReference type="EMBL" id="KYO38069.1"/>
    </source>
</evidence>
<dbReference type="Proteomes" id="UP000050525">
    <property type="component" value="Unassembled WGS sequence"/>
</dbReference>
<feature type="region of interest" description="Disordered" evidence="1">
    <location>
        <begin position="1"/>
        <end position="31"/>
    </location>
</feature>
<dbReference type="AlphaFoldDB" id="A0A151NN46"/>
<evidence type="ECO:0000313" key="3">
    <source>
        <dbReference type="Proteomes" id="UP000050525"/>
    </source>
</evidence>
<organism evidence="2 3">
    <name type="scientific">Alligator mississippiensis</name>
    <name type="common">American alligator</name>
    <dbReference type="NCBI Taxonomy" id="8496"/>
    <lineage>
        <taxon>Eukaryota</taxon>
        <taxon>Metazoa</taxon>
        <taxon>Chordata</taxon>
        <taxon>Craniata</taxon>
        <taxon>Vertebrata</taxon>
        <taxon>Euteleostomi</taxon>
        <taxon>Archelosauria</taxon>
        <taxon>Archosauria</taxon>
        <taxon>Crocodylia</taxon>
        <taxon>Alligatoridae</taxon>
        <taxon>Alligatorinae</taxon>
        <taxon>Alligator</taxon>
    </lineage>
</organism>
<name>A0A151NN46_ALLMI</name>
<comment type="caution">
    <text evidence="2">The sequence shown here is derived from an EMBL/GenBank/DDBJ whole genome shotgun (WGS) entry which is preliminary data.</text>
</comment>
<feature type="compositionally biased region" description="Low complexity" evidence="1">
    <location>
        <begin position="1"/>
        <end position="12"/>
    </location>
</feature>
<dbReference type="EMBL" id="AKHW03002540">
    <property type="protein sequence ID" value="KYO38069.1"/>
    <property type="molecule type" value="Genomic_DNA"/>
</dbReference>
<reference evidence="2 3" key="1">
    <citation type="journal article" date="2012" name="Genome Biol.">
        <title>Sequencing three crocodilian genomes to illuminate the evolution of archosaurs and amniotes.</title>
        <authorList>
            <person name="St John J.A."/>
            <person name="Braun E.L."/>
            <person name="Isberg S.R."/>
            <person name="Miles L.G."/>
            <person name="Chong A.Y."/>
            <person name="Gongora J."/>
            <person name="Dalzell P."/>
            <person name="Moran C."/>
            <person name="Bed'hom B."/>
            <person name="Abzhanov A."/>
            <person name="Burgess S.C."/>
            <person name="Cooksey A.M."/>
            <person name="Castoe T.A."/>
            <person name="Crawford N.G."/>
            <person name="Densmore L.D."/>
            <person name="Drew J.C."/>
            <person name="Edwards S.V."/>
            <person name="Faircloth B.C."/>
            <person name="Fujita M.K."/>
            <person name="Greenwold M.J."/>
            <person name="Hoffmann F.G."/>
            <person name="Howard J.M."/>
            <person name="Iguchi T."/>
            <person name="Janes D.E."/>
            <person name="Khan S.Y."/>
            <person name="Kohno S."/>
            <person name="de Koning A.J."/>
            <person name="Lance S.L."/>
            <person name="McCarthy F.M."/>
            <person name="McCormack J.E."/>
            <person name="Merchant M.E."/>
            <person name="Peterson D.G."/>
            <person name="Pollock D.D."/>
            <person name="Pourmand N."/>
            <person name="Raney B.J."/>
            <person name="Roessler K.A."/>
            <person name="Sanford J.R."/>
            <person name="Sawyer R.H."/>
            <person name="Schmidt C.J."/>
            <person name="Triplett E.W."/>
            <person name="Tuberville T.D."/>
            <person name="Venegas-Anaya M."/>
            <person name="Howard J.T."/>
            <person name="Jarvis E.D."/>
            <person name="Guillette L.J.Jr."/>
            <person name="Glenn T.C."/>
            <person name="Green R.E."/>
            <person name="Ray D.A."/>
        </authorList>
    </citation>
    <scope>NUCLEOTIDE SEQUENCE [LARGE SCALE GENOMIC DNA]</scope>
    <source>
        <strain evidence="2">KSC_2009_1</strain>
    </source>
</reference>
<accession>A0A151NN46</accession>
<gene>
    <name evidence="2" type="ORF">Y1Q_0019529</name>
</gene>
<proteinExistence type="predicted"/>
<keyword evidence="3" id="KW-1185">Reference proteome</keyword>
<evidence type="ECO:0000256" key="1">
    <source>
        <dbReference type="SAM" id="MobiDB-lite"/>
    </source>
</evidence>
<sequence>MRLKPAAPAPAALGRRCRSPGASAPPSAAVTLTPAAQRSWVHPLPRPGRGCTTRCCGLGNGRRYENDNST</sequence>